<reference evidence="4" key="1">
    <citation type="submission" date="2018-12" db="EMBL/GenBank/DDBJ databases">
        <title>Genome sequence of Microcystis aeruginosa NIES-4285.</title>
        <authorList>
            <person name="Tanabe Y."/>
        </authorList>
    </citation>
    <scope>NUCLEOTIDE SEQUENCE [LARGE SCALE GENOMIC DNA]</scope>
    <source>
        <strain evidence="4">NIES-4285</strain>
    </source>
</reference>
<evidence type="ECO:0000313" key="3">
    <source>
        <dbReference type="EMBL" id="GCE62674.1"/>
    </source>
</evidence>
<keyword evidence="2" id="KW-0812">Transmembrane</keyword>
<feature type="compositionally biased region" description="Polar residues" evidence="1">
    <location>
        <begin position="265"/>
        <end position="280"/>
    </location>
</feature>
<keyword evidence="2" id="KW-1133">Transmembrane helix</keyword>
<evidence type="ECO:0008006" key="5">
    <source>
        <dbReference type="Google" id="ProtNLM"/>
    </source>
</evidence>
<protein>
    <recommendedName>
        <fullName evidence="5">Serine protease</fullName>
    </recommendedName>
</protein>
<dbReference type="InterPro" id="IPR009003">
    <property type="entry name" value="Peptidase_S1_PA"/>
</dbReference>
<dbReference type="Gene3D" id="2.40.10.10">
    <property type="entry name" value="Trypsin-like serine proteases"/>
    <property type="match status" value="2"/>
</dbReference>
<dbReference type="EMBL" id="BIFY01000165">
    <property type="protein sequence ID" value="GCE62674.1"/>
    <property type="molecule type" value="Genomic_DNA"/>
</dbReference>
<evidence type="ECO:0000256" key="2">
    <source>
        <dbReference type="SAM" id="Phobius"/>
    </source>
</evidence>
<gene>
    <name evidence="3" type="ORF">MiAbB_04623</name>
</gene>
<dbReference type="Pfam" id="PF13365">
    <property type="entry name" value="Trypsin_2"/>
    <property type="match status" value="1"/>
</dbReference>
<sequence>MKYRAIYTIYLSIILLGILVGCEKNGNMPQEHEVNSSVISETLKKSTVYIKGIGTGIIIGSASNDYYVLTAKHVVDNLLNPSSKEIVTYDNRFYPIKEIIPDTELDLAIVKFTSDIDYPNVTLNPNISQGQAVSVLGWRYCSGKPKEELTRGAIEQIVRSDQEYTENDRKLLKNLDDPKKHFQEGNRVKYTNPTIEGMSGAGVFNQYDQVVAIHATAGTYENSTENCSVLDSTHSPNWGIPVEVFLDSALSRGIPLKTIKASPYQKENPSPQNIKEQSNEPIFKRPKSLN</sequence>
<dbReference type="AlphaFoldDB" id="A0A402DKC2"/>
<evidence type="ECO:0000256" key="1">
    <source>
        <dbReference type="SAM" id="MobiDB-lite"/>
    </source>
</evidence>
<name>A0A402DKC2_MICAE</name>
<dbReference type="Proteomes" id="UP000289660">
    <property type="component" value="Unassembled WGS sequence"/>
</dbReference>
<keyword evidence="2" id="KW-0472">Membrane</keyword>
<feature type="region of interest" description="Disordered" evidence="1">
    <location>
        <begin position="261"/>
        <end position="290"/>
    </location>
</feature>
<comment type="caution">
    <text evidence="3">The sequence shown here is derived from an EMBL/GenBank/DDBJ whole genome shotgun (WGS) entry which is preliminary data.</text>
</comment>
<organism evidence="3 4">
    <name type="scientific">Microcystis aeruginosa NIES-4285</name>
    <dbReference type="NCBI Taxonomy" id="2497681"/>
    <lineage>
        <taxon>Bacteria</taxon>
        <taxon>Bacillati</taxon>
        <taxon>Cyanobacteriota</taxon>
        <taxon>Cyanophyceae</taxon>
        <taxon>Oscillatoriophycideae</taxon>
        <taxon>Chroococcales</taxon>
        <taxon>Microcystaceae</taxon>
        <taxon>Microcystis</taxon>
    </lineage>
</organism>
<evidence type="ECO:0000313" key="4">
    <source>
        <dbReference type="Proteomes" id="UP000289660"/>
    </source>
</evidence>
<feature type="transmembrane region" description="Helical" evidence="2">
    <location>
        <begin position="6"/>
        <end position="22"/>
    </location>
</feature>
<dbReference type="InterPro" id="IPR043504">
    <property type="entry name" value="Peptidase_S1_PA_chymotrypsin"/>
</dbReference>
<dbReference type="SUPFAM" id="SSF50494">
    <property type="entry name" value="Trypsin-like serine proteases"/>
    <property type="match status" value="1"/>
</dbReference>
<proteinExistence type="predicted"/>
<dbReference type="PROSITE" id="PS51257">
    <property type="entry name" value="PROKAR_LIPOPROTEIN"/>
    <property type="match status" value="1"/>
</dbReference>
<accession>A0A402DKC2</accession>